<organism evidence="2 3">
    <name type="scientific">Panicum virgatum</name>
    <name type="common">Blackwell switchgrass</name>
    <dbReference type="NCBI Taxonomy" id="38727"/>
    <lineage>
        <taxon>Eukaryota</taxon>
        <taxon>Viridiplantae</taxon>
        <taxon>Streptophyta</taxon>
        <taxon>Embryophyta</taxon>
        <taxon>Tracheophyta</taxon>
        <taxon>Spermatophyta</taxon>
        <taxon>Magnoliopsida</taxon>
        <taxon>Liliopsida</taxon>
        <taxon>Poales</taxon>
        <taxon>Poaceae</taxon>
        <taxon>PACMAD clade</taxon>
        <taxon>Panicoideae</taxon>
        <taxon>Panicodae</taxon>
        <taxon>Paniceae</taxon>
        <taxon>Panicinae</taxon>
        <taxon>Panicum</taxon>
        <taxon>Panicum sect. Hiantes</taxon>
    </lineage>
</organism>
<dbReference type="PANTHER" id="PTHR36766:SF73">
    <property type="entry name" value="NB-ARC DOMAIN-CONTAINING PROTEIN"/>
    <property type="match status" value="1"/>
</dbReference>
<evidence type="ECO:0000313" key="2">
    <source>
        <dbReference type="EMBL" id="KAG2562756.1"/>
    </source>
</evidence>
<accession>A0A8T0PUZ3</accession>
<comment type="caution">
    <text evidence="2">The sequence shown here is derived from an EMBL/GenBank/DDBJ whole genome shotgun (WGS) entry which is preliminary data.</text>
</comment>
<sequence length="263" mass="29991">MTSHNKTEQMRKEKHQHFNLMTNCNELESVDVHEKPSDETEELIVGRTDEKNEIVAALRNSMNHKFTILPIYGIGGIGKTTFAKLICNDTNFTSYHRVWVHVSQRFDLNKICDSIISQLPDMENQTNNGQCLVKLFSGKKTLIVLNDLWEDNAFQLEGLKDKLGSGDRINTIVLVTTRSEYVARKTCANFEPYKIKCLTNDMCWEIIKRKSGFEARDDKEHLIVTGREIALKCGGVALAAQSLGFMLKSMTVDQWKEVKDSDI</sequence>
<protein>
    <recommendedName>
        <fullName evidence="1">NB-ARC domain-containing protein</fullName>
    </recommendedName>
</protein>
<dbReference type="InterPro" id="IPR027417">
    <property type="entry name" value="P-loop_NTPase"/>
</dbReference>
<dbReference type="Gene3D" id="3.40.50.300">
    <property type="entry name" value="P-loop containing nucleotide triphosphate hydrolases"/>
    <property type="match status" value="1"/>
</dbReference>
<dbReference type="PANTHER" id="PTHR36766">
    <property type="entry name" value="PLANT BROAD-SPECTRUM MILDEW RESISTANCE PROTEIN RPW8"/>
    <property type="match status" value="1"/>
</dbReference>
<dbReference type="Proteomes" id="UP000823388">
    <property type="component" value="Chromosome 8K"/>
</dbReference>
<evidence type="ECO:0000313" key="3">
    <source>
        <dbReference type="Proteomes" id="UP000823388"/>
    </source>
</evidence>
<evidence type="ECO:0000259" key="1">
    <source>
        <dbReference type="Pfam" id="PF00931"/>
    </source>
</evidence>
<dbReference type="GO" id="GO:0043531">
    <property type="term" value="F:ADP binding"/>
    <property type="evidence" value="ECO:0007669"/>
    <property type="project" value="InterPro"/>
</dbReference>
<dbReference type="EMBL" id="CM029051">
    <property type="protein sequence ID" value="KAG2562756.1"/>
    <property type="molecule type" value="Genomic_DNA"/>
</dbReference>
<keyword evidence="3" id="KW-1185">Reference proteome</keyword>
<gene>
    <name evidence="2" type="ORF">PVAP13_8KG290700</name>
</gene>
<dbReference type="Gene3D" id="1.10.8.430">
    <property type="entry name" value="Helical domain of apoptotic protease-activating factors"/>
    <property type="match status" value="1"/>
</dbReference>
<feature type="domain" description="NB-ARC" evidence="1">
    <location>
        <begin position="48"/>
        <end position="211"/>
    </location>
</feature>
<dbReference type="Pfam" id="PF00931">
    <property type="entry name" value="NB-ARC"/>
    <property type="match status" value="1"/>
</dbReference>
<dbReference type="PRINTS" id="PR00364">
    <property type="entry name" value="DISEASERSIST"/>
</dbReference>
<name>A0A8T0PUZ3_PANVG</name>
<proteinExistence type="predicted"/>
<dbReference type="InterPro" id="IPR002182">
    <property type="entry name" value="NB-ARC"/>
</dbReference>
<dbReference type="SUPFAM" id="SSF52540">
    <property type="entry name" value="P-loop containing nucleoside triphosphate hydrolases"/>
    <property type="match status" value="1"/>
</dbReference>
<dbReference type="AlphaFoldDB" id="A0A8T0PUZ3"/>
<dbReference type="InterPro" id="IPR042197">
    <property type="entry name" value="Apaf_helical"/>
</dbReference>
<reference evidence="2" key="1">
    <citation type="submission" date="2020-05" db="EMBL/GenBank/DDBJ databases">
        <title>WGS assembly of Panicum virgatum.</title>
        <authorList>
            <person name="Lovell J.T."/>
            <person name="Jenkins J."/>
            <person name="Shu S."/>
            <person name="Juenger T.E."/>
            <person name="Schmutz J."/>
        </authorList>
    </citation>
    <scope>NUCLEOTIDE SEQUENCE</scope>
    <source>
        <strain evidence="2">AP13</strain>
    </source>
</reference>